<feature type="transmembrane region" description="Helical" evidence="1">
    <location>
        <begin position="81"/>
        <end position="99"/>
    </location>
</feature>
<proteinExistence type="predicted"/>
<dbReference type="InterPro" id="IPR011990">
    <property type="entry name" value="TPR-like_helical_dom_sf"/>
</dbReference>
<name>A0A150XH45_9BACT</name>
<keyword evidence="1" id="KW-1133">Transmembrane helix</keyword>
<keyword evidence="1" id="KW-0812">Transmembrane</keyword>
<dbReference type="EMBL" id="LRPC01000001">
    <property type="protein sequence ID" value="KYG78027.1"/>
    <property type="molecule type" value="Genomic_DNA"/>
</dbReference>
<gene>
    <name evidence="2" type="ORF">AWW68_04470</name>
</gene>
<dbReference type="Proteomes" id="UP000075606">
    <property type="component" value="Unassembled WGS sequence"/>
</dbReference>
<evidence type="ECO:0000256" key="1">
    <source>
        <dbReference type="SAM" id="Phobius"/>
    </source>
</evidence>
<dbReference type="RefSeq" id="WP_068217033.1">
    <property type="nucleotide sequence ID" value="NZ_LRPC01000001.1"/>
</dbReference>
<evidence type="ECO:0000313" key="3">
    <source>
        <dbReference type="Proteomes" id="UP000075606"/>
    </source>
</evidence>
<reference evidence="2 3" key="1">
    <citation type="submission" date="2016-01" db="EMBL/GenBank/DDBJ databases">
        <title>Genome sequencing of Roseivirga spongicola UST030701-084.</title>
        <authorList>
            <person name="Selvaratnam C."/>
            <person name="Thevarajoo S."/>
            <person name="Goh K.M."/>
            <person name="Ee R."/>
            <person name="Chan K.-G."/>
            <person name="Chong C.S."/>
        </authorList>
    </citation>
    <scope>NUCLEOTIDE SEQUENCE [LARGE SCALE GENOMIC DNA]</scope>
    <source>
        <strain evidence="2 3">UST030701-084</strain>
    </source>
</reference>
<keyword evidence="1" id="KW-0472">Membrane</keyword>
<dbReference type="Gene3D" id="1.25.40.10">
    <property type="entry name" value="Tetratricopeptide repeat domain"/>
    <property type="match status" value="1"/>
</dbReference>
<evidence type="ECO:0000313" key="2">
    <source>
        <dbReference type="EMBL" id="KYG78027.1"/>
    </source>
</evidence>
<dbReference type="SUPFAM" id="SSF48452">
    <property type="entry name" value="TPR-like"/>
    <property type="match status" value="1"/>
</dbReference>
<keyword evidence="3" id="KW-1185">Reference proteome</keyword>
<sequence length="345" mass="39030">MSDFELIEEYLSGKLSPEEKRKFRSRLLNDPAFNQEFQELKEIRLQVRQSARNDIKSFFDGIETSIEKDKTTKDQTVMKKVISIAASLVLIAAISYIGLRDFNSPPSNQELFNQHFTSYNSLTGQVRGTAEENLSLEDKAFMAFDAKDFYASEEMLTSLVAAEPSAMNYFYLGASQLELGKAEEAIKNLNTVINNYSGFKAQSEWYLALAHLRNEDDDATIGSLASIITKESEYEAKARVLLEEMGYTLDDNDLDSGPVIIVNRKPDRDDWAPDGSKDTKGLRSWQWGVVSDLSGEKSYKFMTDHPIDNLGEGDMTVFVVVERKFKARGNRNNGMDGRAFIIDKY</sequence>
<accession>A0A150XH45</accession>
<dbReference type="OrthoDB" id="979271at2"/>
<comment type="caution">
    <text evidence="2">The sequence shown here is derived from an EMBL/GenBank/DDBJ whole genome shotgun (WGS) entry which is preliminary data.</text>
</comment>
<evidence type="ECO:0008006" key="4">
    <source>
        <dbReference type="Google" id="ProtNLM"/>
    </source>
</evidence>
<dbReference type="STRING" id="333140.AWW68_04470"/>
<organism evidence="2 3">
    <name type="scientific">Roseivirga spongicola</name>
    <dbReference type="NCBI Taxonomy" id="333140"/>
    <lineage>
        <taxon>Bacteria</taxon>
        <taxon>Pseudomonadati</taxon>
        <taxon>Bacteroidota</taxon>
        <taxon>Cytophagia</taxon>
        <taxon>Cytophagales</taxon>
        <taxon>Roseivirgaceae</taxon>
        <taxon>Roseivirga</taxon>
    </lineage>
</organism>
<protein>
    <recommendedName>
        <fullName evidence="4">Tetratricopeptide repeat protein</fullName>
    </recommendedName>
</protein>
<dbReference type="AlphaFoldDB" id="A0A150XH45"/>